<keyword evidence="5 10" id="KW-0067">ATP-binding</keyword>
<dbReference type="InterPro" id="IPR017871">
    <property type="entry name" value="ABC_transporter-like_CS"/>
</dbReference>
<dbReference type="Pfam" id="PF00005">
    <property type="entry name" value="ABC_tran"/>
    <property type="match status" value="1"/>
</dbReference>
<gene>
    <name evidence="10" type="ORF">ENG47_02600</name>
</gene>
<dbReference type="InterPro" id="IPR027417">
    <property type="entry name" value="P-loop_NTPase"/>
</dbReference>
<keyword evidence="7" id="KW-0472">Membrane</keyword>
<sequence>MQAIQVLNLTKEFNGFKAVNDISFSVEEGEIFGLLGPNGAGKTTTIRILSTTLRPTKGKVKVWGYDVKTDPDDVRRSIGIVFQDQTLDDRLTGVENLDFHARLYGMDKKMRKKRIEQVLKLVGLWDKRNTLVKYYSGGMCRRLEIARGLMHYPKVLFLDEPTLGLDAQTRHTIWEHIKSLNQREKIAILLTTHYMDEADILCNRVGIIDRGKILVIDRPENLKNLVGKDIISMKLSSPEKMIKLVAGFDWVKKSELHDGLLYLKVTKGDEKIPLLVNLAQKNSINVELVNLRKPTLEDVFLHFTGRTIRQEEGSTRQRIGMRLRSWRRR</sequence>
<dbReference type="PROSITE" id="PS50893">
    <property type="entry name" value="ABC_TRANSPORTER_2"/>
    <property type="match status" value="1"/>
</dbReference>
<comment type="subcellular location">
    <subcellularLocation>
        <location evidence="1">Cell membrane</location>
        <topology evidence="1">Peripheral membrane protein</topology>
        <orientation evidence="1">Cytoplasmic side</orientation>
    </subcellularLocation>
</comment>
<dbReference type="InterPro" id="IPR025302">
    <property type="entry name" value="DrrA1/2-like_C"/>
</dbReference>
<keyword evidence="4" id="KW-0547">Nucleotide-binding</keyword>
<organism evidence="10">
    <name type="scientific">Aerophobetes bacterium</name>
    <dbReference type="NCBI Taxonomy" id="2030807"/>
    <lineage>
        <taxon>Bacteria</taxon>
        <taxon>Candidatus Aerophobota</taxon>
    </lineage>
</organism>
<dbReference type="PANTHER" id="PTHR43582:SF2">
    <property type="entry name" value="LINEARMYCIN RESISTANCE ATP-BINDING PROTEIN LNRL"/>
    <property type="match status" value="1"/>
</dbReference>
<dbReference type="SMART" id="SM00382">
    <property type="entry name" value="AAA"/>
    <property type="match status" value="1"/>
</dbReference>
<reference evidence="10" key="1">
    <citation type="journal article" date="2020" name="mSystems">
        <title>Genome- and Community-Level Interaction Insights into Carbon Utilization and Element Cycling Functions of Hydrothermarchaeota in Hydrothermal Sediment.</title>
        <authorList>
            <person name="Zhou Z."/>
            <person name="Liu Y."/>
            <person name="Xu W."/>
            <person name="Pan J."/>
            <person name="Luo Z.H."/>
            <person name="Li M."/>
        </authorList>
    </citation>
    <scope>NUCLEOTIDE SEQUENCE [LARGE SCALE GENOMIC DNA]</scope>
    <source>
        <strain evidence="10">HyVt-219</strain>
    </source>
</reference>
<dbReference type="GO" id="GO:0016887">
    <property type="term" value="F:ATP hydrolysis activity"/>
    <property type="evidence" value="ECO:0007669"/>
    <property type="project" value="InterPro"/>
</dbReference>
<evidence type="ECO:0000256" key="7">
    <source>
        <dbReference type="ARBA" id="ARBA00023136"/>
    </source>
</evidence>
<dbReference type="AlphaFoldDB" id="A0A7V0MZ20"/>
<dbReference type="Gene3D" id="3.40.50.300">
    <property type="entry name" value="P-loop containing nucleotide triphosphate hydrolases"/>
    <property type="match status" value="1"/>
</dbReference>
<comment type="caution">
    <text evidence="10">The sequence shown here is derived from an EMBL/GenBank/DDBJ whole genome shotgun (WGS) entry which is preliminary data.</text>
</comment>
<dbReference type="NCBIfam" id="TIGR01188">
    <property type="entry name" value="drrA"/>
    <property type="match status" value="1"/>
</dbReference>
<dbReference type="FunFam" id="3.40.50.300:FF:000589">
    <property type="entry name" value="ABC transporter, ATP-binding subunit"/>
    <property type="match status" value="1"/>
</dbReference>
<feature type="domain" description="ABC transporter" evidence="9">
    <location>
        <begin position="4"/>
        <end position="235"/>
    </location>
</feature>
<dbReference type="InterPro" id="IPR003439">
    <property type="entry name" value="ABC_transporter-like_ATP-bd"/>
</dbReference>
<dbReference type="InterPro" id="IPR003593">
    <property type="entry name" value="AAA+_ATPase"/>
</dbReference>
<keyword evidence="6" id="KW-1278">Translocase</keyword>
<accession>A0A7V0MZ20</accession>
<dbReference type="PANTHER" id="PTHR43582">
    <property type="entry name" value="LINEARMYCIN RESISTANCE ATP-BINDING PROTEIN LNRL"/>
    <property type="match status" value="1"/>
</dbReference>
<dbReference type="GO" id="GO:0005886">
    <property type="term" value="C:plasma membrane"/>
    <property type="evidence" value="ECO:0007669"/>
    <property type="project" value="UniProtKB-SubCell"/>
</dbReference>
<evidence type="ECO:0000256" key="6">
    <source>
        <dbReference type="ARBA" id="ARBA00022967"/>
    </source>
</evidence>
<comment type="similarity">
    <text evidence="8">Belongs to the ABC transporter superfamily. Drug exporter-1 (DrugE1) (TC 3.A.1.105) family.</text>
</comment>
<keyword evidence="2" id="KW-0813">Transport</keyword>
<evidence type="ECO:0000256" key="4">
    <source>
        <dbReference type="ARBA" id="ARBA00022741"/>
    </source>
</evidence>
<dbReference type="Proteomes" id="UP000885660">
    <property type="component" value="Unassembled WGS sequence"/>
</dbReference>
<dbReference type="SUPFAM" id="SSF52540">
    <property type="entry name" value="P-loop containing nucleoside triphosphate hydrolases"/>
    <property type="match status" value="1"/>
</dbReference>
<dbReference type="GO" id="GO:0005524">
    <property type="term" value="F:ATP binding"/>
    <property type="evidence" value="ECO:0007669"/>
    <property type="project" value="UniProtKB-KW"/>
</dbReference>
<dbReference type="GO" id="GO:1900753">
    <property type="term" value="P:doxorubicin transport"/>
    <property type="evidence" value="ECO:0007669"/>
    <property type="project" value="InterPro"/>
</dbReference>
<proteinExistence type="inferred from homology"/>
<keyword evidence="3" id="KW-1003">Cell membrane</keyword>
<dbReference type="GO" id="GO:0043215">
    <property type="term" value="P:daunorubicin transport"/>
    <property type="evidence" value="ECO:0007669"/>
    <property type="project" value="InterPro"/>
</dbReference>
<name>A0A7V0MZ20_UNCAE</name>
<evidence type="ECO:0000256" key="8">
    <source>
        <dbReference type="ARBA" id="ARBA00049985"/>
    </source>
</evidence>
<evidence type="ECO:0000259" key="9">
    <source>
        <dbReference type="PROSITE" id="PS50893"/>
    </source>
</evidence>
<protein>
    <submittedName>
        <fullName evidence="10">ATP-binding cassette domain-containing protein</fullName>
    </submittedName>
</protein>
<evidence type="ECO:0000313" key="10">
    <source>
        <dbReference type="EMBL" id="HDN84635.1"/>
    </source>
</evidence>
<evidence type="ECO:0000256" key="5">
    <source>
        <dbReference type="ARBA" id="ARBA00022840"/>
    </source>
</evidence>
<evidence type="ECO:0000256" key="2">
    <source>
        <dbReference type="ARBA" id="ARBA00022448"/>
    </source>
</evidence>
<dbReference type="PROSITE" id="PS00211">
    <property type="entry name" value="ABC_TRANSPORTER_1"/>
    <property type="match status" value="1"/>
</dbReference>
<dbReference type="InterPro" id="IPR005894">
    <property type="entry name" value="DrrA"/>
</dbReference>
<evidence type="ECO:0000256" key="3">
    <source>
        <dbReference type="ARBA" id="ARBA00022475"/>
    </source>
</evidence>
<dbReference type="EMBL" id="DRBC01000155">
    <property type="protein sequence ID" value="HDN84635.1"/>
    <property type="molecule type" value="Genomic_DNA"/>
</dbReference>
<dbReference type="Pfam" id="PF13732">
    <property type="entry name" value="DrrA1-3_C"/>
    <property type="match status" value="1"/>
</dbReference>
<evidence type="ECO:0000256" key="1">
    <source>
        <dbReference type="ARBA" id="ARBA00004413"/>
    </source>
</evidence>